<evidence type="ECO:0000313" key="3">
    <source>
        <dbReference type="Proteomes" id="UP000887013"/>
    </source>
</evidence>
<gene>
    <name evidence="2" type="ORF">NPIL_622381</name>
</gene>
<dbReference type="EMBL" id="BMAW01114381">
    <property type="protein sequence ID" value="GFT61468.1"/>
    <property type="molecule type" value="Genomic_DNA"/>
</dbReference>
<sequence>MGILYVAASFAALLCVTVVIAADHESHIGEEEILSIAKCVATSADQPFCDEFVKCFDLFPKLKKDAFQECMEKLSVSIGQCTEDQELFNSEEDRKNVMFGDIIKTI</sequence>
<reference evidence="2" key="1">
    <citation type="submission" date="2020-08" db="EMBL/GenBank/DDBJ databases">
        <title>Multicomponent nature underlies the extraordinary mechanical properties of spider dragline silk.</title>
        <authorList>
            <person name="Kono N."/>
            <person name="Nakamura H."/>
            <person name="Mori M."/>
            <person name="Yoshida Y."/>
            <person name="Ohtoshi R."/>
            <person name="Malay A.D."/>
            <person name="Moran D.A.P."/>
            <person name="Tomita M."/>
            <person name="Numata K."/>
            <person name="Arakawa K."/>
        </authorList>
    </citation>
    <scope>NUCLEOTIDE SEQUENCE</scope>
</reference>
<comment type="caution">
    <text evidence="2">The sequence shown here is derived from an EMBL/GenBank/DDBJ whole genome shotgun (WGS) entry which is preliminary data.</text>
</comment>
<accession>A0A8X6PEY6</accession>
<keyword evidence="3" id="KW-1185">Reference proteome</keyword>
<name>A0A8X6PEY6_NEPPI</name>
<evidence type="ECO:0000313" key="2">
    <source>
        <dbReference type="EMBL" id="GFT61468.1"/>
    </source>
</evidence>
<dbReference type="AlphaFoldDB" id="A0A8X6PEY6"/>
<organism evidence="2 3">
    <name type="scientific">Nephila pilipes</name>
    <name type="common">Giant wood spider</name>
    <name type="synonym">Nephila maculata</name>
    <dbReference type="NCBI Taxonomy" id="299642"/>
    <lineage>
        <taxon>Eukaryota</taxon>
        <taxon>Metazoa</taxon>
        <taxon>Ecdysozoa</taxon>
        <taxon>Arthropoda</taxon>
        <taxon>Chelicerata</taxon>
        <taxon>Arachnida</taxon>
        <taxon>Araneae</taxon>
        <taxon>Araneomorphae</taxon>
        <taxon>Entelegynae</taxon>
        <taxon>Araneoidea</taxon>
        <taxon>Nephilidae</taxon>
        <taxon>Nephila</taxon>
    </lineage>
</organism>
<feature type="signal peptide" evidence="1">
    <location>
        <begin position="1"/>
        <end position="21"/>
    </location>
</feature>
<proteinExistence type="predicted"/>
<dbReference type="OrthoDB" id="6424365at2759"/>
<dbReference type="Proteomes" id="UP000887013">
    <property type="component" value="Unassembled WGS sequence"/>
</dbReference>
<protein>
    <submittedName>
        <fullName evidence="2">Uncharacterized protein</fullName>
    </submittedName>
</protein>
<evidence type="ECO:0000256" key="1">
    <source>
        <dbReference type="SAM" id="SignalP"/>
    </source>
</evidence>
<keyword evidence="1" id="KW-0732">Signal</keyword>
<feature type="chain" id="PRO_5036493509" evidence="1">
    <location>
        <begin position="22"/>
        <end position="106"/>
    </location>
</feature>